<feature type="compositionally biased region" description="Basic and acidic residues" evidence="1">
    <location>
        <begin position="129"/>
        <end position="139"/>
    </location>
</feature>
<name>A0A1J5S702_9ZZZZ</name>
<feature type="region of interest" description="Disordered" evidence="1">
    <location>
        <begin position="129"/>
        <end position="191"/>
    </location>
</feature>
<comment type="caution">
    <text evidence="2">The sequence shown here is derived from an EMBL/GenBank/DDBJ whole genome shotgun (WGS) entry which is preliminary data.</text>
</comment>
<gene>
    <name evidence="2" type="ORF">GALL_219470</name>
</gene>
<dbReference type="EMBL" id="MLJW01000155">
    <property type="protein sequence ID" value="OIQ96069.1"/>
    <property type="molecule type" value="Genomic_DNA"/>
</dbReference>
<proteinExistence type="predicted"/>
<feature type="compositionally biased region" description="Basic and acidic residues" evidence="1">
    <location>
        <begin position="152"/>
        <end position="184"/>
    </location>
</feature>
<evidence type="ECO:0000256" key="1">
    <source>
        <dbReference type="SAM" id="MobiDB-lite"/>
    </source>
</evidence>
<sequence length="191" mass="21162">MKIIRTHAVLALAALSLGAAAHADGPPVSIQFSIGTPPPPVYVAPAYPAPAYPSAIYAPPVMVWMPELGVYVALGAQQPVFYLGGIYYYNYGGRWFTGPRYGGPWRAIAVPPLQLRRFHDRDWDRYQERARERERDPRWRHFRPAPVPQGRGPERGPGDGYDRGRGPGRGPGDHGHDRSHDRGPDQGPGNH</sequence>
<dbReference type="AlphaFoldDB" id="A0A1J5S702"/>
<reference evidence="2" key="1">
    <citation type="submission" date="2016-10" db="EMBL/GenBank/DDBJ databases">
        <title>Sequence of Gallionella enrichment culture.</title>
        <authorList>
            <person name="Poehlein A."/>
            <person name="Muehling M."/>
            <person name="Daniel R."/>
        </authorList>
    </citation>
    <scope>NUCLEOTIDE SEQUENCE</scope>
</reference>
<organism evidence="2">
    <name type="scientific">mine drainage metagenome</name>
    <dbReference type="NCBI Taxonomy" id="410659"/>
    <lineage>
        <taxon>unclassified sequences</taxon>
        <taxon>metagenomes</taxon>
        <taxon>ecological metagenomes</taxon>
    </lineage>
</organism>
<evidence type="ECO:0000313" key="2">
    <source>
        <dbReference type="EMBL" id="OIQ96069.1"/>
    </source>
</evidence>
<accession>A0A1J5S702</accession>
<protein>
    <submittedName>
        <fullName evidence="2">Uncharacterized protein</fullName>
    </submittedName>
</protein>